<name>A0A817FFC8_LEPSM</name>
<keyword evidence="2" id="KW-1185">Reference proteome</keyword>
<dbReference type="EMBL" id="CAJNVT010000167">
    <property type="protein sequence ID" value="CAF2746918.1"/>
    <property type="molecule type" value="Genomic_DNA"/>
</dbReference>
<proteinExistence type="predicted"/>
<evidence type="ECO:0000313" key="1">
    <source>
        <dbReference type="EMBL" id="CAF2746918.1"/>
    </source>
</evidence>
<reference evidence="1" key="1">
    <citation type="submission" date="2021-02" db="EMBL/GenBank/DDBJ databases">
        <authorList>
            <person name="Bekaert M."/>
        </authorList>
    </citation>
    <scope>NUCLEOTIDE SEQUENCE</scope>
    <source>
        <strain evidence="1">IoA-00</strain>
    </source>
</reference>
<protein>
    <submittedName>
        <fullName evidence="1">(salmon louse) hypothetical protein</fullName>
    </submittedName>
</protein>
<organism evidence="1 2">
    <name type="scientific">Lepeophtheirus salmonis</name>
    <name type="common">Salmon louse</name>
    <name type="synonym">Caligus salmonis</name>
    <dbReference type="NCBI Taxonomy" id="72036"/>
    <lineage>
        <taxon>Eukaryota</taxon>
        <taxon>Metazoa</taxon>
        <taxon>Ecdysozoa</taxon>
        <taxon>Arthropoda</taxon>
        <taxon>Crustacea</taxon>
        <taxon>Multicrustacea</taxon>
        <taxon>Hexanauplia</taxon>
        <taxon>Copepoda</taxon>
        <taxon>Siphonostomatoida</taxon>
        <taxon>Caligidae</taxon>
        <taxon>Lepeophtheirus</taxon>
    </lineage>
</organism>
<dbReference type="Proteomes" id="UP000675881">
    <property type="component" value="Unassembled WGS sequence"/>
</dbReference>
<gene>
    <name evidence="1" type="ORF">LSAA_334</name>
</gene>
<comment type="caution">
    <text evidence="1">The sequence shown here is derived from an EMBL/GenBank/DDBJ whole genome shotgun (WGS) entry which is preliminary data.</text>
</comment>
<dbReference type="AlphaFoldDB" id="A0A817FFC8"/>
<accession>A0A817FFC8</accession>
<sequence>MISYKELGFSQKVTHEEFYKFRKSPQYFMPHHPVIHEEKTISMVCPVFTPSFPDSHENSLNDCLLNWSRLQPDIGKNLLHFRSNKLGIMAHIDKIFCLSKINPNYYLFQQCLPKEPPKPPRYGLENESTPFELIPAGERTITKEVQIWREEGAKVRMVRRQTHSLQIVHLPLCGLQRVVTLLKVRLDACNSLFSHFHGGRNLLIVKSWIEVSLLLEGDTSAKLQDHSLHAGVDTAGVASTAEGSKNVSFLRSHRTKIDNPPFSVTVQIMGGYIKTIAKSARCAWFKEGHHYIICPLTLCNLDHILQGCIRSKKLIIEIENDSQSMLTQSIQRQGFTTHIGCVVPFRDICIRPNILAVRGECLVVEEPIIVTDKGMLTYYEDEKLS</sequence>
<evidence type="ECO:0000313" key="2">
    <source>
        <dbReference type="Proteomes" id="UP000675881"/>
    </source>
</evidence>